<organism evidence="1 2">
    <name type="scientific">Moniliophthora roreri</name>
    <name type="common">Frosty pod rot fungus</name>
    <name type="synonym">Monilia roreri</name>
    <dbReference type="NCBI Taxonomy" id="221103"/>
    <lineage>
        <taxon>Eukaryota</taxon>
        <taxon>Fungi</taxon>
        <taxon>Dikarya</taxon>
        <taxon>Basidiomycota</taxon>
        <taxon>Agaricomycotina</taxon>
        <taxon>Agaricomycetes</taxon>
        <taxon>Agaricomycetidae</taxon>
        <taxon>Agaricales</taxon>
        <taxon>Marasmiineae</taxon>
        <taxon>Marasmiaceae</taxon>
        <taxon>Moniliophthora</taxon>
    </lineage>
</organism>
<dbReference type="EMBL" id="LATX01002173">
    <property type="protein sequence ID" value="KTB33484.1"/>
    <property type="molecule type" value="Genomic_DNA"/>
</dbReference>
<accession>A0A0W0FAV2</accession>
<dbReference type="Proteomes" id="UP000054988">
    <property type="component" value="Unassembled WGS sequence"/>
</dbReference>
<reference evidence="1 2" key="1">
    <citation type="submission" date="2015-12" db="EMBL/GenBank/DDBJ databases">
        <title>Draft genome sequence of Moniliophthora roreri, the causal agent of frosty pod rot of cacao.</title>
        <authorList>
            <person name="Aime M.C."/>
            <person name="Diaz-Valderrama J.R."/>
            <person name="Kijpornyongpan T."/>
            <person name="Phillips-Mora W."/>
        </authorList>
    </citation>
    <scope>NUCLEOTIDE SEQUENCE [LARGE SCALE GENOMIC DNA]</scope>
    <source>
        <strain evidence="1 2">MCA 2952</strain>
    </source>
</reference>
<sequence>MPLALKTKLFLAFPAPLAQLNKLEPEVVEKY</sequence>
<gene>
    <name evidence="1" type="ORF">WG66_13941</name>
</gene>
<evidence type="ECO:0000313" key="2">
    <source>
        <dbReference type="Proteomes" id="UP000054988"/>
    </source>
</evidence>
<comment type="caution">
    <text evidence="1">The sequence shown here is derived from an EMBL/GenBank/DDBJ whole genome shotgun (WGS) entry which is preliminary data.</text>
</comment>
<proteinExistence type="predicted"/>
<dbReference type="AlphaFoldDB" id="A0A0W0FAV2"/>
<name>A0A0W0FAV2_MONRR</name>
<evidence type="ECO:0000313" key="1">
    <source>
        <dbReference type="EMBL" id="KTB33484.1"/>
    </source>
</evidence>
<protein>
    <submittedName>
        <fullName evidence="1">Uncharacterized protein</fullName>
    </submittedName>
</protein>